<dbReference type="AlphaFoldDB" id="A0A9D1LKW7"/>
<dbReference type="GO" id="GO:0005829">
    <property type="term" value="C:cytosol"/>
    <property type="evidence" value="ECO:0007669"/>
    <property type="project" value="TreeGrafter"/>
</dbReference>
<dbReference type="InterPro" id="IPR023214">
    <property type="entry name" value="HAD_sf"/>
</dbReference>
<protein>
    <submittedName>
        <fullName evidence="1">HAD family hydrolase</fullName>
    </submittedName>
</protein>
<dbReference type="PANTHER" id="PTHR10000:SF53">
    <property type="entry name" value="5-AMINO-6-(5-PHOSPHO-D-RIBITYLAMINO)URACIL PHOSPHATASE YBJI-RELATED"/>
    <property type="match status" value="1"/>
</dbReference>
<dbReference type="InterPro" id="IPR036412">
    <property type="entry name" value="HAD-like_sf"/>
</dbReference>
<accession>A0A9D1LKW7</accession>
<dbReference type="EMBL" id="DVMX01000145">
    <property type="protein sequence ID" value="HIU42417.1"/>
    <property type="molecule type" value="Genomic_DNA"/>
</dbReference>
<dbReference type="PANTHER" id="PTHR10000">
    <property type="entry name" value="PHOSPHOSERINE PHOSPHATASE"/>
    <property type="match status" value="1"/>
</dbReference>
<keyword evidence="1" id="KW-0378">Hydrolase</keyword>
<dbReference type="SFLD" id="SFLDS00003">
    <property type="entry name" value="Haloacid_Dehalogenase"/>
    <property type="match status" value="1"/>
</dbReference>
<dbReference type="InterPro" id="IPR000150">
    <property type="entry name" value="Cof"/>
</dbReference>
<proteinExistence type="predicted"/>
<dbReference type="Gene3D" id="3.30.1240.10">
    <property type="match status" value="1"/>
</dbReference>
<name>A0A9D1LKW7_9FIRM</name>
<dbReference type="SUPFAM" id="SSF56784">
    <property type="entry name" value="HAD-like"/>
    <property type="match status" value="1"/>
</dbReference>
<dbReference type="CDD" id="cd07518">
    <property type="entry name" value="HAD_YbiV-Like"/>
    <property type="match status" value="1"/>
</dbReference>
<gene>
    <name evidence="1" type="ORF">IAD19_07680</name>
</gene>
<dbReference type="SFLD" id="SFLDG01140">
    <property type="entry name" value="C2.B:_Phosphomannomutase_and_P"/>
    <property type="match status" value="1"/>
</dbReference>
<sequence length="265" mass="29901">MAIKLIASDMDGSLLTNDKRLPPDFFQVLEQLHQRGIRFAAASGRAYYTLRENFAPYEDRLDYLCENGAFVSCGGKVISMDSLDPAVVSEIIDCCEKLPDAQLVLCGKDRAYHKQPPAEYTPHLQCYYVQHQVLTDLHQVTDPILKVAICNLKDIRTTHAALEPIFGSRLNVVVSGDYWMDMMNPQVNKGWALQQMQQYLGVTKEETMAFGDYYNDIELLGQAGESYVMANARPEMFAYGNHTAPSNEDYGVTRIIRQVVLGEQE</sequence>
<dbReference type="GO" id="GO:0016791">
    <property type="term" value="F:phosphatase activity"/>
    <property type="evidence" value="ECO:0007669"/>
    <property type="project" value="TreeGrafter"/>
</dbReference>
<reference evidence="1" key="2">
    <citation type="journal article" date="2021" name="PeerJ">
        <title>Extensive microbial diversity within the chicken gut microbiome revealed by metagenomics and culture.</title>
        <authorList>
            <person name="Gilroy R."/>
            <person name="Ravi A."/>
            <person name="Getino M."/>
            <person name="Pursley I."/>
            <person name="Horton D.L."/>
            <person name="Alikhan N.F."/>
            <person name="Baker D."/>
            <person name="Gharbi K."/>
            <person name="Hall N."/>
            <person name="Watson M."/>
            <person name="Adriaenssens E.M."/>
            <person name="Foster-Nyarko E."/>
            <person name="Jarju S."/>
            <person name="Secka A."/>
            <person name="Antonio M."/>
            <person name="Oren A."/>
            <person name="Chaudhuri R.R."/>
            <person name="La Ragione R."/>
            <person name="Hildebrand F."/>
            <person name="Pallen M.J."/>
        </authorList>
    </citation>
    <scope>NUCLEOTIDE SEQUENCE</scope>
    <source>
        <strain evidence="1">4509</strain>
    </source>
</reference>
<organism evidence="1 2">
    <name type="scientific">Candidatus Egerieicola faecale</name>
    <dbReference type="NCBI Taxonomy" id="2840774"/>
    <lineage>
        <taxon>Bacteria</taxon>
        <taxon>Bacillati</taxon>
        <taxon>Bacillota</taxon>
        <taxon>Clostridia</taxon>
        <taxon>Eubacteriales</taxon>
        <taxon>Oscillospiraceae</taxon>
        <taxon>Oscillospiraceae incertae sedis</taxon>
        <taxon>Candidatus Egerieicola</taxon>
    </lineage>
</organism>
<reference evidence="1" key="1">
    <citation type="submission" date="2020-10" db="EMBL/GenBank/DDBJ databases">
        <authorList>
            <person name="Gilroy R."/>
        </authorList>
    </citation>
    <scope>NUCLEOTIDE SEQUENCE</scope>
    <source>
        <strain evidence="1">4509</strain>
    </source>
</reference>
<evidence type="ECO:0000313" key="1">
    <source>
        <dbReference type="EMBL" id="HIU42417.1"/>
    </source>
</evidence>
<evidence type="ECO:0000313" key="2">
    <source>
        <dbReference type="Proteomes" id="UP000824082"/>
    </source>
</evidence>
<dbReference type="InterPro" id="IPR006379">
    <property type="entry name" value="HAD-SF_hydro_IIB"/>
</dbReference>
<dbReference type="NCBIfam" id="TIGR00099">
    <property type="entry name" value="Cof-subfamily"/>
    <property type="match status" value="1"/>
</dbReference>
<comment type="caution">
    <text evidence="1">The sequence shown here is derived from an EMBL/GenBank/DDBJ whole genome shotgun (WGS) entry which is preliminary data.</text>
</comment>
<dbReference type="Proteomes" id="UP000824082">
    <property type="component" value="Unassembled WGS sequence"/>
</dbReference>
<dbReference type="GO" id="GO:0000287">
    <property type="term" value="F:magnesium ion binding"/>
    <property type="evidence" value="ECO:0007669"/>
    <property type="project" value="TreeGrafter"/>
</dbReference>
<dbReference type="Gene3D" id="3.40.50.1000">
    <property type="entry name" value="HAD superfamily/HAD-like"/>
    <property type="match status" value="1"/>
</dbReference>
<dbReference type="Pfam" id="PF08282">
    <property type="entry name" value="Hydrolase_3"/>
    <property type="match status" value="1"/>
</dbReference>
<dbReference type="NCBIfam" id="TIGR01484">
    <property type="entry name" value="HAD-SF-IIB"/>
    <property type="match status" value="1"/>
</dbReference>